<dbReference type="KEGG" id="lpav:PLANPX_6114"/>
<protein>
    <submittedName>
        <fullName evidence="1">Uncharacterized protein</fullName>
    </submittedName>
</protein>
<sequence length="289" mass="32509">MQVARFWATEKAVGLNSQGVEVETSAWGWSSDSLEEAQARAKATAASVVRWLSSDRDESLPSQSEYQYLVDRPPCEQLLEEFQDDAGETAALITRNKYGSLVLNCRDLMFVDVDFPSPSFWRVLWCKFRGQPVRPTPKEAAARERVQQWRLANRQYSTRLYETAAGLRLIIVDRMLSAESDESRKILRELGSDPLYQKLCQTQSCFRARLSPKPWRLGVAAPPKRFPFFANGDEGGFRQWIETYEQASASAASCKLIDVSGPPRVDPALAPLLELHDAMTKATSGLRLA</sequence>
<gene>
    <name evidence="1" type="ORF">PLANPX_6114</name>
</gene>
<accession>A0A5K7XK20</accession>
<reference evidence="2" key="1">
    <citation type="submission" date="2019-10" db="EMBL/GenBank/DDBJ databases">
        <title>Lacipirellula parvula gen. nov., sp. nov., representing a lineage of planctomycetes widespread in freshwater anoxic habitats, and description of the family Lacipirellulaceae.</title>
        <authorList>
            <person name="Dedysh S.N."/>
            <person name="Kulichevskaya I.S."/>
            <person name="Beletsky A.V."/>
            <person name="Rakitin A.L."/>
            <person name="Mardanov A.V."/>
            <person name="Ivanova A.A."/>
            <person name="Saltykova V.X."/>
            <person name="Rijpstra W.I.C."/>
            <person name="Sinninghe Damste J.S."/>
            <person name="Ravin N.V."/>
        </authorList>
    </citation>
    <scope>NUCLEOTIDE SEQUENCE [LARGE SCALE GENOMIC DNA]</scope>
    <source>
        <strain evidence="2">PX69</strain>
    </source>
</reference>
<organism evidence="1 2">
    <name type="scientific">Lacipirellula parvula</name>
    <dbReference type="NCBI Taxonomy" id="2650471"/>
    <lineage>
        <taxon>Bacteria</taxon>
        <taxon>Pseudomonadati</taxon>
        <taxon>Planctomycetota</taxon>
        <taxon>Planctomycetia</taxon>
        <taxon>Pirellulales</taxon>
        <taxon>Lacipirellulaceae</taxon>
        <taxon>Lacipirellula</taxon>
    </lineage>
</organism>
<dbReference type="EMBL" id="AP021861">
    <property type="protein sequence ID" value="BBO36502.1"/>
    <property type="molecule type" value="Genomic_DNA"/>
</dbReference>
<dbReference type="AlphaFoldDB" id="A0A5K7XK20"/>
<name>A0A5K7XK20_9BACT</name>
<evidence type="ECO:0000313" key="2">
    <source>
        <dbReference type="Proteomes" id="UP000326837"/>
    </source>
</evidence>
<evidence type="ECO:0000313" key="1">
    <source>
        <dbReference type="EMBL" id="BBO36502.1"/>
    </source>
</evidence>
<keyword evidence="2" id="KW-1185">Reference proteome</keyword>
<dbReference type="RefSeq" id="WP_152101660.1">
    <property type="nucleotide sequence ID" value="NZ_AP021861.1"/>
</dbReference>
<proteinExistence type="predicted"/>
<dbReference type="Proteomes" id="UP000326837">
    <property type="component" value="Chromosome"/>
</dbReference>